<accession>A0A0V0GXE0</accession>
<reference evidence="1" key="1">
    <citation type="submission" date="2015-12" db="EMBL/GenBank/DDBJ databases">
        <title>Gene expression during late stages of embryo sac development: a critical building block for successful pollen-pistil interactions.</title>
        <authorList>
            <person name="Liu Y."/>
            <person name="Joly V."/>
            <person name="Sabar M."/>
            <person name="Matton D.P."/>
        </authorList>
    </citation>
    <scope>NUCLEOTIDE SEQUENCE</scope>
</reference>
<evidence type="ECO:0000313" key="1">
    <source>
        <dbReference type="EMBL" id="JAP12096.1"/>
    </source>
</evidence>
<sequence length="80" mass="9187">MSIQHQKRMKEKQTKLQEEWCDTPERIIISIGMDSWQSGLSYAELVQLDTSQRKLQTGTTLKMANVFSPLSEGNEGRKTD</sequence>
<organism evidence="1">
    <name type="scientific">Solanum chacoense</name>
    <name type="common">Chaco potato</name>
    <dbReference type="NCBI Taxonomy" id="4108"/>
    <lineage>
        <taxon>Eukaryota</taxon>
        <taxon>Viridiplantae</taxon>
        <taxon>Streptophyta</taxon>
        <taxon>Embryophyta</taxon>
        <taxon>Tracheophyta</taxon>
        <taxon>Spermatophyta</taxon>
        <taxon>Magnoliopsida</taxon>
        <taxon>eudicotyledons</taxon>
        <taxon>Gunneridae</taxon>
        <taxon>Pentapetalae</taxon>
        <taxon>asterids</taxon>
        <taxon>lamiids</taxon>
        <taxon>Solanales</taxon>
        <taxon>Solanaceae</taxon>
        <taxon>Solanoideae</taxon>
        <taxon>Solaneae</taxon>
        <taxon>Solanum</taxon>
    </lineage>
</organism>
<protein>
    <submittedName>
        <fullName evidence="1">Putative ovule protein</fullName>
    </submittedName>
</protein>
<dbReference type="AlphaFoldDB" id="A0A0V0GXE0"/>
<name>A0A0V0GXE0_SOLCH</name>
<dbReference type="EMBL" id="GEDG01030148">
    <property type="protein sequence ID" value="JAP12096.1"/>
    <property type="molecule type" value="Transcribed_RNA"/>
</dbReference>
<proteinExistence type="predicted"/>